<keyword evidence="3 7" id="KW-0694">RNA-binding</keyword>
<dbReference type="InterPro" id="IPR020594">
    <property type="entry name" value="Ribosomal_bL9_bac/chp"/>
</dbReference>
<dbReference type="GO" id="GO:0005840">
    <property type="term" value="C:ribosome"/>
    <property type="evidence" value="ECO:0007669"/>
    <property type="project" value="UniProtKB-KW"/>
</dbReference>
<evidence type="ECO:0000256" key="6">
    <source>
        <dbReference type="ARBA" id="ARBA00035292"/>
    </source>
</evidence>
<dbReference type="InterPro" id="IPR036791">
    <property type="entry name" value="Ribosomal_bL9_C_sf"/>
</dbReference>
<dbReference type="Proteomes" id="UP000238083">
    <property type="component" value="Unassembled WGS sequence"/>
</dbReference>
<dbReference type="GO" id="GO:1990904">
    <property type="term" value="C:ribonucleoprotein complex"/>
    <property type="evidence" value="ECO:0007669"/>
    <property type="project" value="UniProtKB-KW"/>
</dbReference>
<organism evidence="9 10">
    <name type="scientific">Kineococcus rhizosphaerae</name>
    <dbReference type="NCBI Taxonomy" id="559628"/>
    <lineage>
        <taxon>Bacteria</taxon>
        <taxon>Bacillati</taxon>
        <taxon>Actinomycetota</taxon>
        <taxon>Actinomycetes</taxon>
        <taxon>Kineosporiales</taxon>
        <taxon>Kineosporiaceae</taxon>
        <taxon>Kineococcus</taxon>
    </lineage>
</organism>
<evidence type="ECO:0000313" key="9">
    <source>
        <dbReference type="EMBL" id="PRY10809.1"/>
    </source>
</evidence>
<dbReference type="InterPro" id="IPR000244">
    <property type="entry name" value="Ribosomal_bL9"/>
</dbReference>
<dbReference type="AlphaFoldDB" id="A0A2T0QXR5"/>
<keyword evidence="2 7" id="KW-0699">rRNA-binding</keyword>
<dbReference type="GO" id="GO:0006412">
    <property type="term" value="P:translation"/>
    <property type="evidence" value="ECO:0007669"/>
    <property type="project" value="UniProtKB-UniRule"/>
</dbReference>
<evidence type="ECO:0000313" key="10">
    <source>
        <dbReference type="Proteomes" id="UP000238083"/>
    </source>
</evidence>
<gene>
    <name evidence="7" type="primary">rplI</name>
    <name evidence="9" type="ORF">CLV37_11573</name>
</gene>
<protein>
    <recommendedName>
        <fullName evidence="6 7">Large ribosomal subunit protein bL9</fullName>
    </recommendedName>
</protein>
<keyword evidence="4 7" id="KW-0689">Ribosomal protein</keyword>
<comment type="caution">
    <text evidence="9">The sequence shown here is derived from an EMBL/GenBank/DDBJ whole genome shotgun (WGS) entry which is preliminary data.</text>
</comment>
<sequence>MKLILTHEVTGLGTPGDVVEVKDGYGRNFLLPRNLATPWSKGSEKQVEVIRKARKAREIASLDDAKAVKQSLEARTVAFAARAGRGGRLFGAVTPSDIAQAVVAAGGPSVDKRKVEIPQPIKTTGTHKALVRLHADVSATVTIDVVEATA</sequence>
<dbReference type="FunFam" id="3.40.5.10:FF:000003">
    <property type="entry name" value="50S ribosomal protein L9"/>
    <property type="match status" value="1"/>
</dbReference>
<evidence type="ECO:0000256" key="5">
    <source>
        <dbReference type="ARBA" id="ARBA00023274"/>
    </source>
</evidence>
<dbReference type="RefSeq" id="WP_106215014.1">
    <property type="nucleotide sequence ID" value="NZ_PVZF01000015.1"/>
</dbReference>
<dbReference type="Pfam" id="PF01281">
    <property type="entry name" value="Ribosomal_L9_N"/>
    <property type="match status" value="1"/>
</dbReference>
<dbReference type="SUPFAM" id="SSF55653">
    <property type="entry name" value="Ribosomal protein L9 C-domain"/>
    <property type="match status" value="1"/>
</dbReference>
<dbReference type="PANTHER" id="PTHR21368">
    <property type="entry name" value="50S RIBOSOMAL PROTEIN L9"/>
    <property type="match status" value="1"/>
</dbReference>
<dbReference type="SUPFAM" id="SSF55658">
    <property type="entry name" value="L9 N-domain-like"/>
    <property type="match status" value="1"/>
</dbReference>
<dbReference type="GO" id="GO:0019843">
    <property type="term" value="F:rRNA binding"/>
    <property type="evidence" value="ECO:0007669"/>
    <property type="project" value="UniProtKB-UniRule"/>
</dbReference>
<evidence type="ECO:0000256" key="2">
    <source>
        <dbReference type="ARBA" id="ARBA00022730"/>
    </source>
</evidence>
<keyword evidence="10" id="KW-1185">Reference proteome</keyword>
<accession>A0A2T0QXR5</accession>
<dbReference type="GO" id="GO:0003735">
    <property type="term" value="F:structural constituent of ribosome"/>
    <property type="evidence" value="ECO:0007669"/>
    <property type="project" value="InterPro"/>
</dbReference>
<feature type="domain" description="Ribosomal protein L9" evidence="8">
    <location>
        <begin position="13"/>
        <end position="40"/>
    </location>
</feature>
<comment type="function">
    <text evidence="7">Binds to the 23S rRNA.</text>
</comment>
<dbReference type="Gene3D" id="3.10.430.100">
    <property type="entry name" value="Ribosomal protein L9, C-terminal domain"/>
    <property type="match status" value="1"/>
</dbReference>
<dbReference type="InterPro" id="IPR020069">
    <property type="entry name" value="Ribosomal_bL9_C"/>
</dbReference>
<comment type="similarity">
    <text evidence="1 7">Belongs to the bacterial ribosomal protein bL9 family.</text>
</comment>
<evidence type="ECO:0000259" key="8">
    <source>
        <dbReference type="PROSITE" id="PS00651"/>
    </source>
</evidence>
<dbReference type="InterPro" id="IPR020070">
    <property type="entry name" value="Ribosomal_bL9_N"/>
</dbReference>
<dbReference type="InterPro" id="IPR036935">
    <property type="entry name" value="Ribosomal_bL9_N_sf"/>
</dbReference>
<dbReference type="NCBIfam" id="TIGR00158">
    <property type="entry name" value="L9"/>
    <property type="match status" value="1"/>
</dbReference>
<dbReference type="HAMAP" id="MF_00503">
    <property type="entry name" value="Ribosomal_bL9"/>
    <property type="match status" value="1"/>
</dbReference>
<proteinExistence type="inferred from homology"/>
<evidence type="ECO:0000256" key="1">
    <source>
        <dbReference type="ARBA" id="ARBA00010605"/>
    </source>
</evidence>
<name>A0A2T0QXR5_9ACTN</name>
<evidence type="ECO:0000256" key="7">
    <source>
        <dbReference type="HAMAP-Rule" id="MF_00503"/>
    </source>
</evidence>
<reference evidence="9 10" key="1">
    <citation type="submission" date="2018-03" db="EMBL/GenBank/DDBJ databases">
        <title>Genomic Encyclopedia of Archaeal and Bacterial Type Strains, Phase II (KMG-II): from individual species to whole genera.</title>
        <authorList>
            <person name="Goeker M."/>
        </authorList>
    </citation>
    <scope>NUCLEOTIDE SEQUENCE [LARGE SCALE GENOMIC DNA]</scope>
    <source>
        <strain evidence="9 10">DSM 19711</strain>
    </source>
</reference>
<dbReference type="OrthoDB" id="9788336at2"/>
<dbReference type="EMBL" id="PVZF01000015">
    <property type="protein sequence ID" value="PRY10809.1"/>
    <property type="molecule type" value="Genomic_DNA"/>
</dbReference>
<dbReference type="PROSITE" id="PS00651">
    <property type="entry name" value="RIBOSOMAL_L9"/>
    <property type="match status" value="1"/>
</dbReference>
<dbReference type="Gene3D" id="3.40.5.10">
    <property type="entry name" value="Ribosomal protein L9, N-terminal domain"/>
    <property type="match status" value="1"/>
</dbReference>
<dbReference type="Pfam" id="PF03948">
    <property type="entry name" value="Ribosomal_L9_C"/>
    <property type="match status" value="1"/>
</dbReference>
<evidence type="ECO:0000256" key="4">
    <source>
        <dbReference type="ARBA" id="ARBA00022980"/>
    </source>
</evidence>
<dbReference type="InterPro" id="IPR009027">
    <property type="entry name" value="Ribosomal_bL9/RNase_H1_N"/>
</dbReference>
<keyword evidence="5 7" id="KW-0687">Ribonucleoprotein</keyword>
<evidence type="ECO:0000256" key="3">
    <source>
        <dbReference type="ARBA" id="ARBA00022884"/>
    </source>
</evidence>